<organism evidence="2 3">
    <name type="scientific">Pedobacter caeni</name>
    <dbReference type="NCBI Taxonomy" id="288992"/>
    <lineage>
        <taxon>Bacteria</taxon>
        <taxon>Pseudomonadati</taxon>
        <taxon>Bacteroidota</taxon>
        <taxon>Sphingobacteriia</taxon>
        <taxon>Sphingobacteriales</taxon>
        <taxon>Sphingobacteriaceae</taxon>
        <taxon>Pedobacter</taxon>
    </lineage>
</organism>
<comment type="similarity">
    <text evidence="1">Belongs to the terpene synthase family.</text>
</comment>
<dbReference type="OrthoDB" id="2989600at2"/>
<dbReference type="Proteomes" id="UP000184287">
    <property type="component" value="Unassembled WGS sequence"/>
</dbReference>
<evidence type="ECO:0000313" key="2">
    <source>
        <dbReference type="EMBL" id="SHE41330.1"/>
    </source>
</evidence>
<evidence type="ECO:0000256" key="1">
    <source>
        <dbReference type="RuleBase" id="RU366034"/>
    </source>
</evidence>
<dbReference type="GO" id="GO:0046872">
    <property type="term" value="F:metal ion binding"/>
    <property type="evidence" value="ECO:0007669"/>
    <property type="project" value="UniProtKB-KW"/>
</dbReference>
<dbReference type="EC" id="4.2.3.-" evidence="1"/>
<proteinExistence type="inferred from homology"/>
<reference evidence="3" key="1">
    <citation type="submission" date="2016-11" db="EMBL/GenBank/DDBJ databases">
        <authorList>
            <person name="Varghese N."/>
            <person name="Submissions S."/>
        </authorList>
    </citation>
    <scope>NUCLEOTIDE SEQUENCE [LARGE SCALE GENOMIC DNA]</scope>
    <source>
        <strain evidence="3">DSM 16990</strain>
    </source>
</reference>
<name>A0A1M4TAA2_9SPHI</name>
<dbReference type="STRING" id="288992.SAMN04488522_101132"/>
<keyword evidence="3" id="KW-1185">Reference proteome</keyword>
<dbReference type="InterPro" id="IPR034686">
    <property type="entry name" value="Terpene_cyclase-like_2"/>
</dbReference>
<dbReference type="AlphaFoldDB" id="A0A1M4TAA2"/>
<dbReference type="Pfam" id="PF19086">
    <property type="entry name" value="Terpene_syn_C_2"/>
    <property type="match status" value="1"/>
</dbReference>
<keyword evidence="1" id="KW-0456">Lyase</keyword>
<gene>
    <name evidence="2" type="ORF">SAMN04488522_101132</name>
</gene>
<accession>A0A1M4TAA2</accession>
<dbReference type="EMBL" id="FQUQ01000001">
    <property type="protein sequence ID" value="SHE41330.1"/>
    <property type="molecule type" value="Genomic_DNA"/>
</dbReference>
<protein>
    <recommendedName>
        <fullName evidence="1">Terpene synthase</fullName>
        <ecNumber evidence="1">4.2.3.-</ecNumber>
    </recommendedName>
</protein>
<dbReference type="SFLD" id="SFLDG01020">
    <property type="entry name" value="Terpene_Cyclase_Like_2"/>
    <property type="match status" value="1"/>
</dbReference>
<dbReference type="InterPro" id="IPR008949">
    <property type="entry name" value="Isoprenoid_synthase_dom_sf"/>
</dbReference>
<dbReference type="PANTHER" id="PTHR35201:SF4">
    <property type="entry name" value="BETA-PINACENE SYNTHASE-RELATED"/>
    <property type="match status" value="1"/>
</dbReference>
<dbReference type="GO" id="GO:0010333">
    <property type="term" value="F:terpene synthase activity"/>
    <property type="evidence" value="ECO:0007669"/>
    <property type="project" value="InterPro"/>
</dbReference>
<evidence type="ECO:0000313" key="3">
    <source>
        <dbReference type="Proteomes" id="UP000184287"/>
    </source>
</evidence>
<dbReference type="Gene3D" id="1.10.600.10">
    <property type="entry name" value="Farnesyl Diphosphate Synthase"/>
    <property type="match status" value="1"/>
</dbReference>
<dbReference type="PANTHER" id="PTHR35201">
    <property type="entry name" value="TERPENE SYNTHASE"/>
    <property type="match status" value="1"/>
</dbReference>
<keyword evidence="1" id="KW-0460">Magnesium</keyword>
<keyword evidence="1" id="KW-0479">Metal-binding</keyword>
<comment type="cofactor">
    <cofactor evidence="1">
        <name>Mg(2+)</name>
        <dbReference type="ChEBI" id="CHEBI:18420"/>
    </cofactor>
</comment>
<dbReference type="SUPFAM" id="SSF48576">
    <property type="entry name" value="Terpenoid synthases"/>
    <property type="match status" value="1"/>
</dbReference>
<dbReference type="RefSeq" id="WP_073226107.1">
    <property type="nucleotide sequence ID" value="NZ_FQUQ01000001.1"/>
</dbReference>
<dbReference type="SFLD" id="SFLDS00005">
    <property type="entry name" value="Isoprenoid_Synthase_Type_I"/>
    <property type="match status" value="1"/>
</dbReference>
<sequence length="308" mass="35604">MEKTAFRKLFNQFPDLISPHWHKLDDTINNWIDINPTLKEEYRIKLKKGCFGSLIARFYPTASYPHLVTTCKIMLFFFINDDHYELYTSEQLRPVHSNLIAALSGAPFPEDDVLAGMLSEVRNDLLESQQSEKWLKRFIASMNLYLEGVRMEAPYRIAKNPPSRDEYFTIRSKSIGTDVCYELIELVENIELTEEALRHPEVSKLKQLATNVIFLDNDLISVKKEAGDVLNYVTVLQLSSAISQEKAVQEVVDLRNSFLNEFDNLLTIATKKSFPEDENIKKYLHGIRKMVLGNFCWQCLDSGRYSSD</sequence>